<keyword evidence="9" id="KW-0862">Zinc</keyword>
<dbReference type="EMBL" id="PCTB01000108">
    <property type="protein sequence ID" value="PIP62212.1"/>
    <property type="molecule type" value="Genomic_DNA"/>
</dbReference>
<feature type="transmembrane region" description="Helical" evidence="13">
    <location>
        <begin position="12"/>
        <end position="33"/>
    </location>
</feature>
<evidence type="ECO:0000256" key="3">
    <source>
        <dbReference type="ARBA" id="ARBA00007931"/>
    </source>
</evidence>
<dbReference type="InterPro" id="IPR052348">
    <property type="entry name" value="Metallopeptidase_M50B"/>
</dbReference>
<feature type="transmembrane region" description="Helical" evidence="13">
    <location>
        <begin position="91"/>
        <end position="114"/>
    </location>
</feature>
<reference evidence="15 16" key="1">
    <citation type="submission" date="2017-09" db="EMBL/GenBank/DDBJ databases">
        <title>Depth-based differentiation of microbial function through sediment-hosted aquifers and enrichment of novel symbionts in the deep terrestrial subsurface.</title>
        <authorList>
            <person name="Probst A.J."/>
            <person name="Ladd B."/>
            <person name="Jarett J.K."/>
            <person name="Geller-Mcgrath D.E."/>
            <person name="Sieber C.M."/>
            <person name="Emerson J.B."/>
            <person name="Anantharaman K."/>
            <person name="Thomas B.C."/>
            <person name="Malmstrom R."/>
            <person name="Stieglmeier M."/>
            <person name="Klingl A."/>
            <person name="Woyke T."/>
            <person name="Ryan C.M."/>
            <person name="Banfield J.F."/>
        </authorList>
    </citation>
    <scope>NUCLEOTIDE SEQUENCE [LARGE SCALE GENOMIC DNA]</scope>
    <source>
        <strain evidence="15">CG22_combo_CG10-13_8_21_14_all_35_9</strain>
    </source>
</reference>
<evidence type="ECO:0000313" key="16">
    <source>
        <dbReference type="Proteomes" id="UP000231021"/>
    </source>
</evidence>
<dbReference type="GO" id="GO:0005886">
    <property type="term" value="C:plasma membrane"/>
    <property type="evidence" value="ECO:0007669"/>
    <property type="project" value="UniProtKB-SubCell"/>
</dbReference>
<keyword evidence="10 13" id="KW-1133">Transmembrane helix</keyword>
<keyword evidence="4" id="KW-1003">Cell membrane</keyword>
<gene>
    <name evidence="15" type="ORF">COW98_05285</name>
</gene>
<dbReference type="GO" id="GO:0006508">
    <property type="term" value="P:proteolysis"/>
    <property type="evidence" value="ECO:0007669"/>
    <property type="project" value="UniProtKB-KW"/>
</dbReference>
<proteinExistence type="inferred from homology"/>
<feature type="transmembrane region" description="Helical" evidence="13">
    <location>
        <begin position="177"/>
        <end position="205"/>
    </location>
</feature>
<dbReference type="PANTHER" id="PTHR35864">
    <property type="entry name" value="ZINC METALLOPROTEASE MJ0611-RELATED"/>
    <property type="match status" value="1"/>
</dbReference>
<dbReference type="AlphaFoldDB" id="A0A2H0BX22"/>
<dbReference type="GO" id="GO:0046872">
    <property type="term" value="F:metal ion binding"/>
    <property type="evidence" value="ECO:0007669"/>
    <property type="project" value="UniProtKB-KW"/>
</dbReference>
<keyword evidence="7" id="KW-0479">Metal-binding</keyword>
<accession>A0A2H0BX22</accession>
<dbReference type="Proteomes" id="UP000231021">
    <property type="component" value="Unassembled WGS sequence"/>
</dbReference>
<evidence type="ECO:0000256" key="8">
    <source>
        <dbReference type="ARBA" id="ARBA00022801"/>
    </source>
</evidence>
<feature type="transmembrane region" description="Helical" evidence="13">
    <location>
        <begin position="121"/>
        <end position="143"/>
    </location>
</feature>
<evidence type="ECO:0000256" key="1">
    <source>
        <dbReference type="ARBA" id="ARBA00001947"/>
    </source>
</evidence>
<dbReference type="Pfam" id="PF02163">
    <property type="entry name" value="Peptidase_M50"/>
    <property type="match status" value="1"/>
</dbReference>
<keyword evidence="8" id="KW-0378">Hydrolase</keyword>
<evidence type="ECO:0000256" key="2">
    <source>
        <dbReference type="ARBA" id="ARBA00004651"/>
    </source>
</evidence>
<keyword evidence="12 13" id="KW-0472">Membrane</keyword>
<keyword evidence="6 13" id="KW-0812">Transmembrane</keyword>
<dbReference type="InterPro" id="IPR008915">
    <property type="entry name" value="Peptidase_M50"/>
</dbReference>
<evidence type="ECO:0000256" key="5">
    <source>
        <dbReference type="ARBA" id="ARBA00022670"/>
    </source>
</evidence>
<dbReference type="InterPro" id="IPR044537">
    <property type="entry name" value="Rip2-like"/>
</dbReference>
<comment type="caution">
    <text evidence="15">The sequence shown here is derived from an EMBL/GenBank/DDBJ whole genome shotgun (WGS) entry which is preliminary data.</text>
</comment>
<evidence type="ECO:0000256" key="7">
    <source>
        <dbReference type="ARBA" id="ARBA00022723"/>
    </source>
</evidence>
<sequence length="218" mass="24657">MISYLFSNPLLFAVYIISLLIAISIHEFSHAYVADYLGDPTPRLQGRLKLDPRVHIDWTGMVFLLFFGFGWGKPVEFDPYNLKDPRRDAALISLAGPSSNFLLAILLSIILRLLIFFQLKFLITIGAFLFLPLIQLNIILGIFNLLPIHPLDGFKIVSGVLSEEKARDWYSLQRYGIFFLLLLIIPFGGSSMLETILGPVINFFYKILIPFSSSTGII</sequence>
<feature type="domain" description="Peptidase M50" evidence="14">
    <location>
        <begin position="15"/>
        <end position="182"/>
    </location>
</feature>
<feature type="transmembrane region" description="Helical" evidence="13">
    <location>
        <begin position="54"/>
        <end position="71"/>
    </location>
</feature>
<evidence type="ECO:0000256" key="10">
    <source>
        <dbReference type="ARBA" id="ARBA00022989"/>
    </source>
</evidence>
<comment type="subcellular location">
    <subcellularLocation>
        <location evidence="2">Cell membrane</location>
        <topology evidence="2">Multi-pass membrane protein</topology>
    </subcellularLocation>
</comment>
<evidence type="ECO:0000256" key="4">
    <source>
        <dbReference type="ARBA" id="ARBA00022475"/>
    </source>
</evidence>
<comment type="similarity">
    <text evidence="3">Belongs to the peptidase M50B family.</text>
</comment>
<evidence type="ECO:0000259" key="14">
    <source>
        <dbReference type="Pfam" id="PF02163"/>
    </source>
</evidence>
<dbReference type="GO" id="GO:0008237">
    <property type="term" value="F:metallopeptidase activity"/>
    <property type="evidence" value="ECO:0007669"/>
    <property type="project" value="UniProtKB-KW"/>
</dbReference>
<name>A0A2H0BX22_9BACT</name>
<keyword evidence="11" id="KW-0482">Metalloprotease</keyword>
<evidence type="ECO:0000256" key="6">
    <source>
        <dbReference type="ARBA" id="ARBA00022692"/>
    </source>
</evidence>
<evidence type="ECO:0000313" key="15">
    <source>
        <dbReference type="EMBL" id="PIP62212.1"/>
    </source>
</evidence>
<evidence type="ECO:0000256" key="11">
    <source>
        <dbReference type="ARBA" id="ARBA00023049"/>
    </source>
</evidence>
<dbReference type="PANTHER" id="PTHR35864:SF1">
    <property type="entry name" value="ZINC METALLOPROTEASE YWHC-RELATED"/>
    <property type="match status" value="1"/>
</dbReference>
<protein>
    <recommendedName>
        <fullName evidence="14">Peptidase M50 domain-containing protein</fullName>
    </recommendedName>
</protein>
<evidence type="ECO:0000256" key="12">
    <source>
        <dbReference type="ARBA" id="ARBA00023136"/>
    </source>
</evidence>
<organism evidence="15 16">
    <name type="scientific">Candidatus Roizmanbacteria bacterium CG22_combo_CG10-13_8_21_14_all_35_9</name>
    <dbReference type="NCBI Taxonomy" id="1974861"/>
    <lineage>
        <taxon>Bacteria</taxon>
        <taxon>Candidatus Roizmaniibacteriota</taxon>
    </lineage>
</organism>
<evidence type="ECO:0000256" key="13">
    <source>
        <dbReference type="SAM" id="Phobius"/>
    </source>
</evidence>
<comment type="cofactor">
    <cofactor evidence="1">
        <name>Zn(2+)</name>
        <dbReference type="ChEBI" id="CHEBI:29105"/>
    </cofactor>
</comment>
<keyword evidence="5" id="KW-0645">Protease</keyword>
<evidence type="ECO:0000256" key="9">
    <source>
        <dbReference type="ARBA" id="ARBA00022833"/>
    </source>
</evidence>
<dbReference type="CDD" id="cd06158">
    <property type="entry name" value="S2P-M50_like_1"/>
    <property type="match status" value="1"/>
</dbReference>